<evidence type="ECO:0000313" key="6">
    <source>
        <dbReference type="Proteomes" id="UP000319837"/>
    </source>
</evidence>
<dbReference type="PRINTS" id="PR00455">
    <property type="entry name" value="HTHTETR"/>
</dbReference>
<dbReference type="PANTHER" id="PTHR43479">
    <property type="entry name" value="ACREF/ENVCD OPERON REPRESSOR-RELATED"/>
    <property type="match status" value="1"/>
</dbReference>
<dbReference type="AlphaFoldDB" id="A0A553SN97"/>
<name>A0A553SN97_NIACI</name>
<dbReference type="EMBL" id="RIBP01000004">
    <property type="protein sequence ID" value="TRZ38469.1"/>
    <property type="molecule type" value="Genomic_DNA"/>
</dbReference>
<evidence type="ECO:0000259" key="4">
    <source>
        <dbReference type="PROSITE" id="PS50977"/>
    </source>
</evidence>
<evidence type="ECO:0000256" key="2">
    <source>
        <dbReference type="ARBA" id="ARBA00023125"/>
    </source>
</evidence>
<dbReference type="GO" id="GO:0003677">
    <property type="term" value="F:DNA binding"/>
    <property type="evidence" value="ECO:0007669"/>
    <property type="project" value="UniProtKB-UniRule"/>
</dbReference>
<feature type="DNA-binding region" description="H-T-H motif" evidence="3">
    <location>
        <begin position="59"/>
        <end position="78"/>
    </location>
</feature>
<dbReference type="InterPro" id="IPR009057">
    <property type="entry name" value="Homeodomain-like_sf"/>
</dbReference>
<organism evidence="5 6">
    <name type="scientific">Niallia circulans</name>
    <name type="common">Bacillus circulans</name>
    <dbReference type="NCBI Taxonomy" id="1397"/>
    <lineage>
        <taxon>Bacteria</taxon>
        <taxon>Bacillati</taxon>
        <taxon>Bacillota</taxon>
        <taxon>Bacilli</taxon>
        <taxon>Bacillales</taxon>
        <taxon>Bacillaceae</taxon>
        <taxon>Niallia</taxon>
    </lineage>
</organism>
<comment type="caution">
    <text evidence="5">The sequence shown here is derived from an EMBL/GenBank/DDBJ whole genome shotgun (WGS) entry which is preliminary data.</text>
</comment>
<feature type="domain" description="HTH tetR-type" evidence="4">
    <location>
        <begin position="36"/>
        <end position="96"/>
    </location>
</feature>
<evidence type="ECO:0000256" key="1">
    <source>
        <dbReference type="ARBA" id="ARBA00022491"/>
    </source>
</evidence>
<dbReference type="Proteomes" id="UP000319837">
    <property type="component" value="Unassembled WGS sequence"/>
</dbReference>
<evidence type="ECO:0000313" key="5">
    <source>
        <dbReference type="EMBL" id="TRZ38469.1"/>
    </source>
</evidence>
<dbReference type="PROSITE" id="PS50977">
    <property type="entry name" value="HTH_TETR_2"/>
    <property type="match status" value="1"/>
</dbReference>
<proteinExistence type="predicted"/>
<dbReference type="Gene3D" id="1.10.357.10">
    <property type="entry name" value="Tetracycline Repressor, domain 2"/>
    <property type="match status" value="1"/>
</dbReference>
<dbReference type="InterPro" id="IPR001647">
    <property type="entry name" value="HTH_TetR"/>
</dbReference>
<evidence type="ECO:0000256" key="3">
    <source>
        <dbReference type="PROSITE-ProRule" id="PRU00335"/>
    </source>
</evidence>
<keyword evidence="1" id="KW-0678">Repressor</keyword>
<reference evidence="6" key="1">
    <citation type="submission" date="2018-10" db="EMBL/GenBank/DDBJ databases">
        <title>FDA dAtabase for Regulatory Grade micrObial Sequences (FDA-ARGOS): Supporting development and validation of Infectious Disease Dx tests.</title>
        <authorList>
            <person name="Minogue T."/>
            <person name="Wolcott M."/>
            <person name="Wasieloski L."/>
            <person name="Aguilar W."/>
            <person name="Moore D."/>
            <person name="Tallon L."/>
            <person name="Sadzewicz L."/>
            <person name="Sengamalay N."/>
            <person name="Ott S."/>
            <person name="Godinez A."/>
            <person name="Nagaraj S."/>
            <person name="Vavikolanu K."/>
            <person name="Vyas G."/>
            <person name="Nadendla S."/>
            <person name="George J."/>
            <person name="Sichtig H."/>
        </authorList>
    </citation>
    <scope>NUCLEOTIDE SEQUENCE [LARGE SCALE GENOMIC DNA]</scope>
    <source>
        <strain evidence="6">FDAARGOS_343</strain>
    </source>
</reference>
<keyword evidence="2 3" id="KW-0238">DNA-binding</keyword>
<gene>
    <name evidence="5" type="ORF">CEQ21_24065</name>
</gene>
<accession>A0A553SN97</accession>
<dbReference type="PANTHER" id="PTHR43479:SF11">
    <property type="entry name" value="ACREF_ENVCD OPERON REPRESSOR-RELATED"/>
    <property type="match status" value="1"/>
</dbReference>
<dbReference type="Pfam" id="PF00440">
    <property type="entry name" value="TetR_N"/>
    <property type="match status" value="1"/>
</dbReference>
<dbReference type="SUPFAM" id="SSF46689">
    <property type="entry name" value="Homeodomain-like"/>
    <property type="match status" value="1"/>
</dbReference>
<dbReference type="InterPro" id="IPR050624">
    <property type="entry name" value="HTH-type_Tx_Regulator"/>
</dbReference>
<protein>
    <submittedName>
        <fullName evidence="5">TetR/AcrR family transcriptional regulator</fullName>
    </submittedName>
</protein>
<sequence length="221" mass="25461">MLSILHSVKRQMHAIIFTYGQLKEPPMSPRKAGRQELTRDSIVYKARELFIEKGYQELSMRSIAKELECSHGAIYYHFKNKAALFHAIVDEGFFALNKRIEEILGEEQEQDKQKQQRLMLSFLEFGLNNQSQYEMMFMQGRKGMGGLSREAANHCYEQFTIAIQTHSKSLLKASAIMSAFISLHGFISHYHGSVKGYEEVKNSAEDHVEFIIKGLENEAKF</sequence>